<dbReference type="Proteomes" id="UP000075321">
    <property type="component" value="Unassembled WGS sequence"/>
</dbReference>
<dbReference type="OrthoDB" id="271318at2157"/>
<comment type="caution">
    <text evidence="1">The sequence shown here is derived from an EMBL/GenBank/DDBJ whole genome shotgun (WGS) entry which is preliminary data.</text>
</comment>
<name>A0A151AFW9_9EURY</name>
<dbReference type="RefSeq" id="WP_066381362.1">
    <property type="nucleotide sequence ID" value="NZ_LTAZ01000004.1"/>
</dbReference>
<organism evidence="1 2">
    <name type="scientific">Halalkalicoccus paucihalophilus</name>
    <dbReference type="NCBI Taxonomy" id="1008153"/>
    <lineage>
        <taxon>Archaea</taxon>
        <taxon>Methanobacteriati</taxon>
        <taxon>Methanobacteriota</taxon>
        <taxon>Stenosarchaea group</taxon>
        <taxon>Halobacteria</taxon>
        <taxon>Halobacteriales</taxon>
        <taxon>Halococcaceae</taxon>
        <taxon>Halalkalicoccus</taxon>
    </lineage>
</organism>
<keyword evidence="2" id="KW-1185">Reference proteome</keyword>
<evidence type="ECO:0000313" key="2">
    <source>
        <dbReference type="Proteomes" id="UP000075321"/>
    </source>
</evidence>
<proteinExistence type="predicted"/>
<sequence length="118" mass="12804">MSTTDRTFDDAILEAKALLEGHEAAEYEALKPSAKANYQEAMEFLSRLESSVETDGGEETEDDVDIDLDCELESTMGDDGTIVGPFGGHDVVVYDPSGGTGQWISMTYDATVSLEELR</sequence>
<accession>A0A151AFW9</accession>
<reference evidence="1 2" key="1">
    <citation type="submission" date="2016-02" db="EMBL/GenBank/DDBJ databases">
        <title>Genome sequence of Halalkalicoccus paucihalophilus DSM 24557.</title>
        <authorList>
            <person name="Poehlein A."/>
            <person name="Daniel R."/>
        </authorList>
    </citation>
    <scope>NUCLEOTIDE SEQUENCE [LARGE SCALE GENOMIC DNA]</scope>
    <source>
        <strain evidence="1 2">DSM 24557</strain>
    </source>
</reference>
<evidence type="ECO:0000313" key="1">
    <source>
        <dbReference type="EMBL" id="KYH26559.1"/>
    </source>
</evidence>
<protein>
    <submittedName>
        <fullName evidence="1">Uncharacterized protein</fullName>
    </submittedName>
</protein>
<gene>
    <name evidence="1" type="ORF">HAPAU_16580</name>
</gene>
<dbReference type="PATRIC" id="fig|1008153.3.peg.1682"/>
<dbReference type="EMBL" id="LTAZ01000004">
    <property type="protein sequence ID" value="KYH26559.1"/>
    <property type="molecule type" value="Genomic_DNA"/>
</dbReference>
<dbReference type="AlphaFoldDB" id="A0A151AFW9"/>